<proteinExistence type="predicted"/>
<reference evidence="3 4" key="1">
    <citation type="submission" date="2018-10" db="EMBL/GenBank/DDBJ databases">
        <authorList>
            <consortium name="Pathogen Informatics"/>
        </authorList>
    </citation>
    <scope>NUCLEOTIDE SEQUENCE [LARGE SCALE GENOMIC DNA]</scope>
</reference>
<dbReference type="PANTHER" id="PTHR46708:SF2">
    <property type="entry name" value="FIBRONECTIN TYPE-III DOMAIN-CONTAINING PROTEIN"/>
    <property type="match status" value="1"/>
</dbReference>
<dbReference type="OrthoDB" id="261433at2759"/>
<accession>A0A0R3UA63</accession>
<feature type="domain" description="Fibronectin type-III" evidence="2">
    <location>
        <begin position="504"/>
        <end position="598"/>
    </location>
</feature>
<keyword evidence="1" id="KW-0677">Repeat</keyword>
<dbReference type="STRING" id="53468.A0A0R3UA63"/>
<dbReference type="InterPro" id="IPR003961">
    <property type="entry name" value="FN3_dom"/>
</dbReference>
<name>A0A0R3UA63_MESCO</name>
<dbReference type="SUPFAM" id="SSF49265">
    <property type="entry name" value="Fibronectin type III"/>
    <property type="match status" value="3"/>
</dbReference>
<dbReference type="PROSITE" id="PS50853">
    <property type="entry name" value="FN3"/>
    <property type="match status" value="4"/>
</dbReference>
<sequence length="600" mass="62990">MEHISWPSEISNEFLREPESVTVKPDTSSSVLVVIQPPTEAQGIVSYKASIEGGDGAGKACEVTDVNKPSCVISGLELATQYTVKVVSCVDSTNPVVCGEGTTGSGWTRPNTPKSVNVNPISTSSVTVTFEAPSDAKGIGHYEAFVTEDPNKSCKTTSLDILSCEIGGLEAGTQYEISAAGCIADTNPAVCSEAVPGSGWTKPNPPSQMAIETISSTSVYVSFPRPQASDKKALSYEALARRMVREATPTGEPKCSVKATAETLGCSIDNLSPGTNYTILTRSCINANLCGDEVLVANITTCPPVSVSVEPINPTTVAVNIVPHTDANGVDSYKISLKGGETKKCIPESLDKPICEITGLEVGTEYSVVIRACNTEAPDDFCSTEMSGSGWTRPNKPESLKVEGQTKTSLTVTFEAPAVNTGIGLYKVYQDGYNSNSKCSIQPEEQLKCQLTDLKAGTKYGVKVRACIDKTDPVVCSEDENASGWTQPNGQLIFGLQCSLLADYPASVTVEPDTSSSVLVAVQPPTEAQGIVSYKASIEGGDGAGKACEVTDVNKPSCVISGLEPATKYTVRVVSCVDSTNPVVCGEDTTGSGWTRPNSK</sequence>
<feature type="domain" description="Fibronectin type-III" evidence="2">
    <location>
        <begin position="396"/>
        <end position="489"/>
    </location>
</feature>
<dbReference type="InterPro" id="IPR036116">
    <property type="entry name" value="FN3_sf"/>
</dbReference>
<organism evidence="3 4">
    <name type="scientific">Mesocestoides corti</name>
    <name type="common">Flatworm</name>
    <dbReference type="NCBI Taxonomy" id="53468"/>
    <lineage>
        <taxon>Eukaryota</taxon>
        <taxon>Metazoa</taxon>
        <taxon>Spiralia</taxon>
        <taxon>Lophotrochozoa</taxon>
        <taxon>Platyhelminthes</taxon>
        <taxon>Cestoda</taxon>
        <taxon>Eucestoda</taxon>
        <taxon>Cyclophyllidea</taxon>
        <taxon>Mesocestoididae</taxon>
        <taxon>Mesocestoides</taxon>
    </lineage>
</organism>
<feature type="domain" description="Fibronectin type-III" evidence="2">
    <location>
        <begin position="205"/>
        <end position="304"/>
    </location>
</feature>
<protein>
    <recommendedName>
        <fullName evidence="2">Fibronectin type-III domain-containing protein</fullName>
    </recommendedName>
</protein>
<dbReference type="Pfam" id="PF00041">
    <property type="entry name" value="fn3"/>
    <property type="match status" value="1"/>
</dbReference>
<dbReference type="InterPro" id="IPR013783">
    <property type="entry name" value="Ig-like_fold"/>
</dbReference>
<dbReference type="SMART" id="SM00060">
    <property type="entry name" value="FN3"/>
    <property type="match status" value="6"/>
</dbReference>
<dbReference type="PANTHER" id="PTHR46708">
    <property type="entry name" value="TENASCIN"/>
    <property type="match status" value="1"/>
</dbReference>
<dbReference type="Gene3D" id="2.60.40.10">
    <property type="entry name" value="Immunoglobulins"/>
    <property type="match status" value="6"/>
</dbReference>
<evidence type="ECO:0000313" key="4">
    <source>
        <dbReference type="Proteomes" id="UP000267029"/>
    </source>
</evidence>
<feature type="domain" description="Fibronectin type-III" evidence="2">
    <location>
        <begin position="17"/>
        <end position="115"/>
    </location>
</feature>
<evidence type="ECO:0000259" key="2">
    <source>
        <dbReference type="PROSITE" id="PS50853"/>
    </source>
</evidence>
<evidence type="ECO:0000313" key="3">
    <source>
        <dbReference type="EMBL" id="VDD77809.1"/>
    </source>
</evidence>
<evidence type="ECO:0000256" key="1">
    <source>
        <dbReference type="ARBA" id="ARBA00022737"/>
    </source>
</evidence>
<gene>
    <name evidence="3" type="ORF">MCOS_LOCUS3812</name>
</gene>
<dbReference type="AlphaFoldDB" id="A0A0R3UA63"/>
<dbReference type="InterPro" id="IPR050991">
    <property type="entry name" value="ECM_Regulatory_Proteins"/>
</dbReference>
<keyword evidence="4" id="KW-1185">Reference proteome</keyword>
<dbReference type="EMBL" id="UXSR01001018">
    <property type="protein sequence ID" value="VDD77809.1"/>
    <property type="molecule type" value="Genomic_DNA"/>
</dbReference>
<dbReference type="Proteomes" id="UP000267029">
    <property type="component" value="Unassembled WGS sequence"/>
</dbReference>
<dbReference type="CDD" id="cd00063">
    <property type="entry name" value="FN3"/>
    <property type="match status" value="6"/>
</dbReference>